<feature type="transmembrane region" description="Helical" evidence="1">
    <location>
        <begin position="77"/>
        <end position="96"/>
    </location>
</feature>
<protein>
    <submittedName>
        <fullName evidence="2">Uncharacterized protein</fullName>
    </submittedName>
</protein>
<dbReference type="EMBL" id="JAMXLT020000006">
    <property type="protein sequence ID" value="MDW8548209.1"/>
    <property type="molecule type" value="Genomic_DNA"/>
</dbReference>
<proteinExistence type="predicted"/>
<evidence type="ECO:0000313" key="2">
    <source>
        <dbReference type="EMBL" id="MDW8548209.1"/>
    </source>
</evidence>
<keyword evidence="1" id="KW-0812">Transmembrane</keyword>
<feature type="transmembrane region" description="Helical" evidence="1">
    <location>
        <begin position="49"/>
        <end position="65"/>
    </location>
</feature>
<organism evidence="2 3">
    <name type="scientific">Epilithonimonas ginsengisoli</name>
    <dbReference type="NCBI Taxonomy" id="1245592"/>
    <lineage>
        <taxon>Bacteria</taxon>
        <taxon>Pseudomonadati</taxon>
        <taxon>Bacteroidota</taxon>
        <taxon>Flavobacteriia</taxon>
        <taxon>Flavobacteriales</taxon>
        <taxon>Weeksellaceae</taxon>
        <taxon>Chryseobacterium group</taxon>
        <taxon>Epilithonimonas</taxon>
    </lineage>
</organism>
<evidence type="ECO:0000313" key="3">
    <source>
        <dbReference type="Proteomes" id="UP001204439"/>
    </source>
</evidence>
<keyword evidence="3" id="KW-1185">Reference proteome</keyword>
<name>A0ABU4JEV1_9FLAO</name>
<keyword evidence="1" id="KW-1133">Transmembrane helix</keyword>
<dbReference type="RefSeq" id="WP_063969551.1">
    <property type="nucleotide sequence ID" value="NZ_JAMXLT020000006.1"/>
</dbReference>
<sequence>MFFLIFLIAFVWILFCLFSGNYINILGIPVVFAVYYINEMGIDRLFPLMLVPFIFLLVIDIFVWREQFLKPKFWRRIEYIPSISIVIFLIAYYFIFEPDFYTEKTEDMLGFILVSIFMLAGAFGMTKMFITDLFYFLINRLKTFERHVVTKQIDKVKTAYESKTVIYYIHLQGGERVRVNLLCVLYLHFFSKNKTVEFTFKRGFLGLEYCDRLPKIIN</sequence>
<dbReference type="Proteomes" id="UP001204439">
    <property type="component" value="Unassembled WGS sequence"/>
</dbReference>
<gene>
    <name evidence="2" type="ORF">NG800_004755</name>
</gene>
<accession>A0ABU4JEV1</accession>
<comment type="caution">
    <text evidence="2">The sequence shown here is derived from an EMBL/GenBank/DDBJ whole genome shotgun (WGS) entry which is preliminary data.</text>
</comment>
<evidence type="ECO:0000256" key="1">
    <source>
        <dbReference type="SAM" id="Phobius"/>
    </source>
</evidence>
<keyword evidence="1" id="KW-0472">Membrane</keyword>
<feature type="transmembrane region" description="Helical" evidence="1">
    <location>
        <begin position="108"/>
        <end position="138"/>
    </location>
</feature>
<reference evidence="2 3" key="1">
    <citation type="submission" date="2023-11" db="EMBL/GenBank/DDBJ databases">
        <title>First isolation, identification, and characterization of non-pathogenic Epilithonimonas ginsengisoli isolated from diseased farmed rainbow trout (Oncorhynchus mykiss) in Chile.</title>
        <authorList>
            <person name="Miranda C.D."/>
            <person name="Irgang R."/>
            <person name="Concha C."/>
            <person name="Rojas R."/>
            <person name="Avendano R."/>
        </authorList>
    </citation>
    <scope>NUCLEOTIDE SEQUENCE [LARGE SCALE GENOMIC DNA]</scope>
    <source>
        <strain evidence="2 3">FP99</strain>
    </source>
</reference>